<feature type="non-terminal residue" evidence="1">
    <location>
        <position position="51"/>
    </location>
</feature>
<sequence length="51" mass="5864">MELDRKFWSTVEGYRAIGSSSLVPLDAATIAQRRHDKARAIYDQFFCGQRT</sequence>
<comment type="caution">
    <text evidence="1">The sequence shown here is derived from an EMBL/GenBank/DDBJ whole genome shotgun (WGS) entry which is preliminary data.</text>
</comment>
<accession>A0A6A3QDD5</accession>
<evidence type="ECO:0000313" key="2">
    <source>
        <dbReference type="EMBL" id="KAE9270619.1"/>
    </source>
</evidence>
<dbReference type="EMBL" id="QXGE01004442">
    <property type="protein sequence ID" value="KAE9270619.1"/>
    <property type="molecule type" value="Genomic_DNA"/>
</dbReference>
<proteinExistence type="predicted"/>
<dbReference type="Proteomes" id="UP000437068">
    <property type="component" value="Unassembled WGS sequence"/>
</dbReference>
<evidence type="ECO:0000313" key="1">
    <source>
        <dbReference type="EMBL" id="KAE9073338.1"/>
    </source>
</evidence>
<name>A0A6A3QDD5_9STRA</name>
<dbReference type="AlphaFoldDB" id="A0A6A3QDD5"/>
<dbReference type="Proteomes" id="UP000440732">
    <property type="component" value="Unassembled WGS sequence"/>
</dbReference>
<evidence type="ECO:0000313" key="4">
    <source>
        <dbReference type="Proteomes" id="UP000440732"/>
    </source>
</evidence>
<organism evidence="1 4">
    <name type="scientific">Phytophthora fragariae</name>
    <dbReference type="NCBI Taxonomy" id="53985"/>
    <lineage>
        <taxon>Eukaryota</taxon>
        <taxon>Sar</taxon>
        <taxon>Stramenopiles</taxon>
        <taxon>Oomycota</taxon>
        <taxon>Peronosporomycetes</taxon>
        <taxon>Peronosporales</taxon>
        <taxon>Peronosporaceae</taxon>
        <taxon>Phytophthora</taxon>
    </lineage>
</organism>
<protein>
    <submittedName>
        <fullName evidence="1">Uncharacterized protein</fullName>
    </submittedName>
</protein>
<dbReference type="EMBL" id="QXGA01004452">
    <property type="protein sequence ID" value="KAE9073338.1"/>
    <property type="molecule type" value="Genomic_DNA"/>
</dbReference>
<gene>
    <name evidence="2" type="ORF">PF001_g28728</name>
    <name evidence="1" type="ORF">PF006_g28760</name>
</gene>
<evidence type="ECO:0000313" key="3">
    <source>
        <dbReference type="Proteomes" id="UP000437068"/>
    </source>
</evidence>
<reference evidence="3 4" key="1">
    <citation type="submission" date="2018-08" db="EMBL/GenBank/DDBJ databases">
        <title>Genomic investigation of the strawberry pathogen Phytophthora fragariae indicates pathogenicity is determined by transcriptional variation in three key races.</title>
        <authorList>
            <person name="Adams T.M."/>
            <person name="Armitage A.D."/>
            <person name="Sobczyk M.K."/>
            <person name="Bates H.J."/>
            <person name="Dunwell J.M."/>
            <person name="Nellist C.F."/>
            <person name="Harrison R.J."/>
        </authorList>
    </citation>
    <scope>NUCLEOTIDE SEQUENCE [LARGE SCALE GENOMIC DNA]</scope>
    <source>
        <strain evidence="2 3">A4</strain>
        <strain evidence="1 4">NOV-5</strain>
    </source>
</reference>